<dbReference type="Gene3D" id="3.40.50.720">
    <property type="entry name" value="NAD(P)-binding Rossmann-like Domain"/>
    <property type="match status" value="1"/>
</dbReference>
<dbReference type="EMBL" id="MTBO01000024">
    <property type="protein sequence ID" value="OSI15304.1"/>
    <property type="molecule type" value="Genomic_DNA"/>
</dbReference>
<proteinExistence type="inferred from homology"/>
<keyword evidence="3" id="KW-0808">Transferase</keyword>
<evidence type="ECO:0000313" key="4">
    <source>
        <dbReference type="Proteomes" id="UP000193118"/>
    </source>
</evidence>
<dbReference type="SUPFAM" id="SSF69572">
    <property type="entry name" value="Activating enzymes of the ubiquitin-like proteins"/>
    <property type="match status" value="1"/>
</dbReference>
<gene>
    <name evidence="3" type="ORF">BWD09_08950</name>
</gene>
<comment type="caution">
    <text evidence="3">The sequence shown here is derived from an EMBL/GenBank/DDBJ whole genome shotgun (WGS) entry which is preliminary data.</text>
</comment>
<reference evidence="4" key="1">
    <citation type="submission" date="2017-01" db="EMBL/GenBank/DDBJ databases">
        <authorList>
            <person name="Wolfgang W.J."/>
            <person name="Cole J."/>
            <person name="Wroblewski D."/>
            <person name="Mcginnis J."/>
            <person name="Musser K.A."/>
        </authorList>
    </citation>
    <scope>NUCLEOTIDE SEQUENCE [LARGE SCALE GENOMIC DNA]</scope>
    <source>
        <strain evidence="4">DSM 19151</strain>
    </source>
</reference>
<dbReference type="RefSeq" id="WP_085366337.1">
    <property type="nucleotide sequence ID" value="NZ_CAUJPZ010000045.1"/>
</dbReference>
<dbReference type="GO" id="GO:0005829">
    <property type="term" value="C:cytosol"/>
    <property type="evidence" value="ECO:0007669"/>
    <property type="project" value="TreeGrafter"/>
</dbReference>
<dbReference type="InterPro" id="IPR000594">
    <property type="entry name" value="ThiF_NAD_FAD-bd"/>
</dbReference>
<evidence type="ECO:0000259" key="2">
    <source>
        <dbReference type="Pfam" id="PF00899"/>
    </source>
</evidence>
<protein>
    <submittedName>
        <fullName evidence="3">Molybdopterin-synthase adenylyltransferase MoeB</fullName>
    </submittedName>
</protein>
<dbReference type="GeneID" id="94580015"/>
<dbReference type="STRING" id="194197.BWD09_08950"/>
<accession>A0A1X3D6I3</accession>
<organism evidence="3 4">
    <name type="scientific">Neisseria dentiae</name>
    <dbReference type="NCBI Taxonomy" id="194197"/>
    <lineage>
        <taxon>Bacteria</taxon>
        <taxon>Pseudomonadati</taxon>
        <taxon>Pseudomonadota</taxon>
        <taxon>Betaproteobacteria</taxon>
        <taxon>Neisseriales</taxon>
        <taxon>Neisseriaceae</taxon>
        <taxon>Neisseria</taxon>
    </lineage>
</organism>
<evidence type="ECO:0000256" key="1">
    <source>
        <dbReference type="ARBA" id="ARBA00009919"/>
    </source>
</evidence>
<dbReference type="GO" id="GO:0008641">
    <property type="term" value="F:ubiquitin-like modifier activating enzyme activity"/>
    <property type="evidence" value="ECO:0007669"/>
    <property type="project" value="InterPro"/>
</dbReference>
<dbReference type="FunFam" id="3.40.50.720:FF:000080">
    <property type="entry name" value="Thiazole biosynthesis adenylyltransferase ThiF"/>
    <property type="match status" value="1"/>
</dbReference>
<dbReference type="GO" id="GO:0004792">
    <property type="term" value="F:thiosulfate-cyanide sulfurtransferase activity"/>
    <property type="evidence" value="ECO:0007669"/>
    <property type="project" value="TreeGrafter"/>
</dbReference>
<dbReference type="CDD" id="cd00757">
    <property type="entry name" value="ThiF_MoeB_HesA_family"/>
    <property type="match status" value="1"/>
</dbReference>
<dbReference type="PANTHER" id="PTHR10953:SF102">
    <property type="entry name" value="ADENYLYLTRANSFERASE AND SULFURTRANSFERASE MOCS3"/>
    <property type="match status" value="1"/>
</dbReference>
<dbReference type="AlphaFoldDB" id="A0A1X3D6I3"/>
<keyword evidence="3" id="KW-0548">Nucleotidyltransferase</keyword>
<evidence type="ECO:0000313" key="3">
    <source>
        <dbReference type="EMBL" id="OSI15304.1"/>
    </source>
</evidence>
<dbReference type="OrthoDB" id="9804286at2"/>
<dbReference type="GO" id="GO:0016779">
    <property type="term" value="F:nucleotidyltransferase activity"/>
    <property type="evidence" value="ECO:0007669"/>
    <property type="project" value="UniProtKB-KW"/>
</dbReference>
<sequence>MDDRDLLRYSRHILLEEIGIEGQQKLLDASALVVGCGGLGAAVLPYLAAAGVGRLIIADSDTVDETNLQRQTAFSEADLGSSKAEAMKGRLNAINSRTHITALNERLNEPRLHDLMQQCDIAIDCCDNFPTRRAINRASVATRTPLVSGAAARFEGQLAVYRPDLPDSPCYACLFDGDQADDGACAVFGVFAPLVGIIGTSQAVETLKILTGAGSSRCGVLNIYDALNNEWQQIEFARNPQCTVCGRPH</sequence>
<feature type="domain" description="THIF-type NAD/FAD binding fold" evidence="2">
    <location>
        <begin position="9"/>
        <end position="244"/>
    </location>
</feature>
<dbReference type="Pfam" id="PF00899">
    <property type="entry name" value="ThiF"/>
    <property type="match status" value="1"/>
</dbReference>
<name>A0A1X3D6I3_9NEIS</name>
<dbReference type="PANTHER" id="PTHR10953">
    <property type="entry name" value="UBIQUITIN-ACTIVATING ENZYME E1"/>
    <property type="match status" value="1"/>
</dbReference>
<dbReference type="NCBIfam" id="NF004281">
    <property type="entry name" value="PRK05690.1"/>
    <property type="match status" value="1"/>
</dbReference>
<dbReference type="InterPro" id="IPR045886">
    <property type="entry name" value="ThiF/MoeB/HesA"/>
</dbReference>
<keyword evidence="4" id="KW-1185">Reference proteome</keyword>
<dbReference type="InterPro" id="IPR035985">
    <property type="entry name" value="Ubiquitin-activating_enz"/>
</dbReference>
<dbReference type="GO" id="GO:0008146">
    <property type="term" value="F:sulfotransferase activity"/>
    <property type="evidence" value="ECO:0007669"/>
    <property type="project" value="TreeGrafter"/>
</dbReference>
<dbReference type="Proteomes" id="UP000193118">
    <property type="component" value="Unassembled WGS sequence"/>
</dbReference>
<comment type="similarity">
    <text evidence="1">Belongs to the HesA/MoeB/ThiF family.</text>
</comment>